<evidence type="ECO:0000313" key="3">
    <source>
        <dbReference type="Proteomes" id="UP000250043"/>
    </source>
</evidence>
<feature type="region of interest" description="Disordered" evidence="1">
    <location>
        <begin position="237"/>
        <end position="478"/>
    </location>
</feature>
<evidence type="ECO:0000256" key="1">
    <source>
        <dbReference type="SAM" id="MobiDB-lite"/>
    </source>
</evidence>
<dbReference type="OrthoDB" id="2781978at2759"/>
<keyword evidence="3" id="KW-1185">Reference proteome</keyword>
<accession>A0A8E2J6Z4</accession>
<feature type="compositionally biased region" description="Acidic residues" evidence="1">
    <location>
        <begin position="336"/>
        <end position="345"/>
    </location>
</feature>
<protein>
    <submittedName>
        <fullName evidence="2">Uncharacterized protein</fullName>
    </submittedName>
</protein>
<feature type="compositionally biased region" description="Acidic residues" evidence="1">
    <location>
        <begin position="451"/>
        <end position="465"/>
    </location>
</feature>
<feature type="compositionally biased region" description="Acidic residues" evidence="1">
    <location>
        <begin position="260"/>
        <end position="303"/>
    </location>
</feature>
<sequence length="478" mass="52238">MSVWDRWLRKGPENKYIDLIFEASNYYANWDPLKVVKTGDYGYLQKDGSFAADGNIFEEGLATKYGIETTKTGEDSIRWIQSVKTKEISGGAQAKVGTAPLVGVGIKKSFKIASSHGAVLVMLKPRLESIKYPGRLKALLTSSEDWNERVVISEVYTCHSYARLLAPKQSSEVEISLDGKSHAGLVGGKAKMQWKTSHEAGDFRCRHGTGKPGDVICYPLFKLVSLRARGPVLRLKITGSGSRSNSKVVEQPVTSSVASEADDGYGSEAEEGDEEEECEEEHEEEEEEVQTESDEDQGMEDNEAAGATDKESGDEEEDSDEKGHSDAAGRRHNEDAEQGDESDDEYPTRTSVNSDELDVDEDNAGVSDDPEVSDRDDEDGSEEEQKESEGEENYSEAATDSAGEGSAVLDDSEYDDDGQREESEEEAADGRKMADADTDEEESRSYGSGSAEEDSAEESEEDSADEDTRPQTSDSDSD</sequence>
<reference evidence="2 3" key="1">
    <citation type="submission" date="2016-07" db="EMBL/GenBank/DDBJ databases">
        <title>Draft genome of the white-rot fungus Obba rivulosa 3A-2.</title>
        <authorList>
            <consortium name="DOE Joint Genome Institute"/>
            <person name="Miettinen O."/>
            <person name="Riley R."/>
            <person name="Acob R."/>
            <person name="Barry K."/>
            <person name="Cullen D."/>
            <person name="De Vries R."/>
            <person name="Hainaut M."/>
            <person name="Hatakka A."/>
            <person name="Henrissat B."/>
            <person name="Hilden K."/>
            <person name="Kuo R."/>
            <person name="Labutti K."/>
            <person name="Lipzen A."/>
            <person name="Makela M.R."/>
            <person name="Sandor L."/>
            <person name="Spatafora J.W."/>
            <person name="Grigoriev I.V."/>
            <person name="Hibbett D.S."/>
        </authorList>
    </citation>
    <scope>NUCLEOTIDE SEQUENCE [LARGE SCALE GENOMIC DNA]</scope>
    <source>
        <strain evidence="2 3">3A-2</strain>
    </source>
</reference>
<feature type="compositionally biased region" description="Acidic residues" evidence="1">
    <location>
        <begin position="410"/>
        <end position="427"/>
    </location>
</feature>
<dbReference type="EMBL" id="KV722331">
    <property type="protein sequence ID" value="OCH96317.1"/>
    <property type="molecule type" value="Genomic_DNA"/>
</dbReference>
<feature type="compositionally biased region" description="Basic and acidic residues" evidence="1">
    <location>
        <begin position="321"/>
        <end position="335"/>
    </location>
</feature>
<feature type="compositionally biased region" description="Acidic residues" evidence="1">
    <location>
        <begin position="355"/>
        <end position="394"/>
    </location>
</feature>
<organism evidence="2 3">
    <name type="scientific">Obba rivulosa</name>
    <dbReference type="NCBI Taxonomy" id="1052685"/>
    <lineage>
        <taxon>Eukaryota</taxon>
        <taxon>Fungi</taxon>
        <taxon>Dikarya</taxon>
        <taxon>Basidiomycota</taxon>
        <taxon>Agaricomycotina</taxon>
        <taxon>Agaricomycetes</taxon>
        <taxon>Polyporales</taxon>
        <taxon>Gelatoporiaceae</taxon>
        <taxon>Obba</taxon>
    </lineage>
</organism>
<gene>
    <name evidence="2" type="ORF">OBBRIDRAFT_232425</name>
</gene>
<dbReference type="AlphaFoldDB" id="A0A8E2J6Z4"/>
<feature type="compositionally biased region" description="Polar residues" evidence="1">
    <location>
        <begin position="239"/>
        <end position="258"/>
    </location>
</feature>
<dbReference type="Proteomes" id="UP000250043">
    <property type="component" value="Unassembled WGS sequence"/>
</dbReference>
<proteinExistence type="predicted"/>
<evidence type="ECO:0000313" key="2">
    <source>
        <dbReference type="EMBL" id="OCH96317.1"/>
    </source>
</evidence>
<name>A0A8E2J6Z4_9APHY</name>